<dbReference type="PANTHER" id="PTHR13832">
    <property type="entry name" value="PROTEIN PHOSPHATASE 2C"/>
    <property type="match status" value="1"/>
</dbReference>
<accession>D8RE55</accession>
<dbReference type="InterPro" id="IPR001932">
    <property type="entry name" value="PPM-type_phosphatase-like_dom"/>
</dbReference>
<name>D8RE55_SELML</name>
<dbReference type="FunCoup" id="D8RE55">
    <property type="interactions" value="560"/>
</dbReference>
<dbReference type="SMART" id="SM00332">
    <property type="entry name" value="PP2Cc"/>
    <property type="match status" value="1"/>
</dbReference>
<dbReference type="GO" id="GO:0007165">
    <property type="term" value="P:signal transduction"/>
    <property type="evidence" value="ECO:0000318"/>
    <property type="project" value="GO_Central"/>
</dbReference>
<dbReference type="Pfam" id="PF00481">
    <property type="entry name" value="PP2C"/>
    <property type="match status" value="1"/>
</dbReference>
<dbReference type="EMBL" id="GL377577">
    <property type="protein sequence ID" value="EFJ29380.1"/>
    <property type="molecule type" value="Genomic_DNA"/>
</dbReference>
<dbReference type="SUPFAM" id="SSF81606">
    <property type="entry name" value="PP2C-like"/>
    <property type="match status" value="1"/>
</dbReference>
<dbReference type="AlphaFoldDB" id="D8RE55"/>
<sequence length="153" mass="16552">VGIFAIFDGHRGSQASDFAAAWFYQRFHHHLRLQGSGDSIETLLTGALSAAIADIEAELLNESERGGFVAGSTACIAAISGETVVVMNLGDSRAIICGVEAGDCVRLTRDHQPYWEDERKRIEAAGGVIHSNGRLFGEFEVSRAIGDRDLKKF</sequence>
<dbReference type="GO" id="GO:0004722">
    <property type="term" value="F:protein serine/threonine phosphatase activity"/>
    <property type="evidence" value="ECO:0000318"/>
    <property type="project" value="GO_Central"/>
</dbReference>
<gene>
    <name evidence="2" type="ORF">SELMODRAFT_16054</name>
</gene>
<evidence type="ECO:0000259" key="1">
    <source>
        <dbReference type="PROSITE" id="PS51746"/>
    </source>
</evidence>
<evidence type="ECO:0000313" key="2">
    <source>
        <dbReference type="EMBL" id="EFJ29380.1"/>
    </source>
</evidence>
<dbReference type="KEGG" id="smo:SELMODRAFT_16054"/>
<feature type="domain" description="PPM-type phosphatase" evidence="1">
    <location>
        <begin position="1"/>
        <end position="153"/>
    </location>
</feature>
<feature type="non-terminal residue" evidence="2">
    <location>
        <position position="153"/>
    </location>
</feature>
<dbReference type="Gramene" id="EFJ29380">
    <property type="protein sequence ID" value="EFJ29380"/>
    <property type="gene ID" value="SELMODRAFT_16054"/>
</dbReference>
<dbReference type="PANTHER" id="PTHR13832:SF840">
    <property type="entry name" value="PROTEIN PHOSPHATASE 2C 60-RELATED"/>
    <property type="match status" value="1"/>
</dbReference>
<dbReference type="Gene3D" id="3.60.40.10">
    <property type="entry name" value="PPM-type phosphatase domain"/>
    <property type="match status" value="1"/>
</dbReference>
<dbReference type="Proteomes" id="UP000001514">
    <property type="component" value="Unassembled WGS sequence"/>
</dbReference>
<organism evidence="3">
    <name type="scientific">Selaginella moellendorffii</name>
    <name type="common">Spikemoss</name>
    <dbReference type="NCBI Taxonomy" id="88036"/>
    <lineage>
        <taxon>Eukaryota</taxon>
        <taxon>Viridiplantae</taxon>
        <taxon>Streptophyta</taxon>
        <taxon>Embryophyta</taxon>
        <taxon>Tracheophyta</taxon>
        <taxon>Lycopodiopsida</taxon>
        <taxon>Selaginellales</taxon>
        <taxon>Selaginellaceae</taxon>
        <taxon>Selaginella</taxon>
    </lineage>
</organism>
<dbReference type="InterPro" id="IPR015655">
    <property type="entry name" value="PP2C"/>
</dbReference>
<dbReference type="CDD" id="cd00143">
    <property type="entry name" value="PP2Cc"/>
    <property type="match status" value="1"/>
</dbReference>
<dbReference type="STRING" id="88036.D8RE55"/>
<keyword evidence="3" id="KW-1185">Reference proteome</keyword>
<dbReference type="OrthoDB" id="10264738at2759"/>
<reference evidence="2 3" key="1">
    <citation type="journal article" date="2011" name="Science">
        <title>The Selaginella genome identifies genetic changes associated with the evolution of vascular plants.</title>
        <authorList>
            <person name="Banks J.A."/>
            <person name="Nishiyama T."/>
            <person name="Hasebe M."/>
            <person name="Bowman J.L."/>
            <person name="Gribskov M."/>
            <person name="dePamphilis C."/>
            <person name="Albert V.A."/>
            <person name="Aono N."/>
            <person name="Aoyama T."/>
            <person name="Ambrose B.A."/>
            <person name="Ashton N.W."/>
            <person name="Axtell M.J."/>
            <person name="Barker E."/>
            <person name="Barker M.S."/>
            <person name="Bennetzen J.L."/>
            <person name="Bonawitz N.D."/>
            <person name="Chapple C."/>
            <person name="Cheng C."/>
            <person name="Correa L.G."/>
            <person name="Dacre M."/>
            <person name="DeBarry J."/>
            <person name="Dreyer I."/>
            <person name="Elias M."/>
            <person name="Engstrom E.M."/>
            <person name="Estelle M."/>
            <person name="Feng L."/>
            <person name="Finet C."/>
            <person name="Floyd S.K."/>
            <person name="Frommer W.B."/>
            <person name="Fujita T."/>
            <person name="Gramzow L."/>
            <person name="Gutensohn M."/>
            <person name="Harholt J."/>
            <person name="Hattori M."/>
            <person name="Heyl A."/>
            <person name="Hirai T."/>
            <person name="Hiwatashi Y."/>
            <person name="Ishikawa M."/>
            <person name="Iwata M."/>
            <person name="Karol K.G."/>
            <person name="Koehler B."/>
            <person name="Kolukisaoglu U."/>
            <person name="Kubo M."/>
            <person name="Kurata T."/>
            <person name="Lalonde S."/>
            <person name="Li K."/>
            <person name="Li Y."/>
            <person name="Litt A."/>
            <person name="Lyons E."/>
            <person name="Manning G."/>
            <person name="Maruyama T."/>
            <person name="Michael T.P."/>
            <person name="Mikami K."/>
            <person name="Miyazaki S."/>
            <person name="Morinaga S."/>
            <person name="Murata T."/>
            <person name="Mueller-Roeber B."/>
            <person name="Nelson D.R."/>
            <person name="Obara M."/>
            <person name="Oguri Y."/>
            <person name="Olmstead R.G."/>
            <person name="Onodera N."/>
            <person name="Petersen B.L."/>
            <person name="Pils B."/>
            <person name="Prigge M."/>
            <person name="Rensing S.A."/>
            <person name="Riano-Pachon D.M."/>
            <person name="Roberts A.W."/>
            <person name="Sato Y."/>
            <person name="Scheller H.V."/>
            <person name="Schulz B."/>
            <person name="Schulz C."/>
            <person name="Shakirov E.V."/>
            <person name="Shibagaki N."/>
            <person name="Shinohara N."/>
            <person name="Shippen D.E."/>
            <person name="Soerensen I."/>
            <person name="Sotooka R."/>
            <person name="Sugimoto N."/>
            <person name="Sugita M."/>
            <person name="Sumikawa N."/>
            <person name="Tanurdzic M."/>
            <person name="Theissen G."/>
            <person name="Ulvskov P."/>
            <person name="Wakazuki S."/>
            <person name="Weng J.K."/>
            <person name="Willats W.W."/>
            <person name="Wipf D."/>
            <person name="Wolf P.G."/>
            <person name="Yang L."/>
            <person name="Zimmer A.D."/>
            <person name="Zhu Q."/>
            <person name="Mitros T."/>
            <person name="Hellsten U."/>
            <person name="Loque D."/>
            <person name="Otillar R."/>
            <person name="Salamov A."/>
            <person name="Schmutz J."/>
            <person name="Shapiro H."/>
            <person name="Lindquist E."/>
            <person name="Lucas S."/>
            <person name="Rokhsar D."/>
            <person name="Grigoriev I.V."/>
        </authorList>
    </citation>
    <scope>NUCLEOTIDE SEQUENCE [LARGE SCALE GENOMIC DNA]</scope>
</reference>
<dbReference type="PROSITE" id="PS51746">
    <property type="entry name" value="PPM_2"/>
    <property type="match status" value="1"/>
</dbReference>
<protein>
    <recommendedName>
        <fullName evidence="1">PPM-type phosphatase domain-containing protein</fullName>
    </recommendedName>
</protein>
<dbReference type="InParanoid" id="D8RE55"/>
<evidence type="ECO:0000313" key="3">
    <source>
        <dbReference type="Proteomes" id="UP000001514"/>
    </source>
</evidence>
<dbReference type="eggNOG" id="KOG0698">
    <property type="taxonomic scope" value="Eukaryota"/>
</dbReference>
<dbReference type="HOGENOM" id="CLU_1791887_0_0_1"/>
<proteinExistence type="predicted"/>
<dbReference type="InterPro" id="IPR036457">
    <property type="entry name" value="PPM-type-like_dom_sf"/>
</dbReference>
<feature type="non-terminal residue" evidence="2">
    <location>
        <position position="1"/>
    </location>
</feature>